<protein>
    <submittedName>
        <fullName evidence="1">Uncharacterized protein</fullName>
    </submittedName>
</protein>
<dbReference type="AlphaFoldDB" id="A0A0A9EKN4"/>
<reference evidence="1" key="1">
    <citation type="submission" date="2014-09" db="EMBL/GenBank/DDBJ databases">
        <authorList>
            <person name="Magalhaes I.L.F."/>
            <person name="Oliveira U."/>
            <person name="Santos F.R."/>
            <person name="Vidigal T.H.D.A."/>
            <person name="Brescovit A.D."/>
            <person name="Santos A.J."/>
        </authorList>
    </citation>
    <scope>NUCLEOTIDE SEQUENCE</scope>
    <source>
        <tissue evidence="1">Shoot tissue taken approximately 20 cm above the soil surface</tissue>
    </source>
</reference>
<reference evidence="1" key="2">
    <citation type="journal article" date="2015" name="Data Brief">
        <title>Shoot transcriptome of the giant reed, Arundo donax.</title>
        <authorList>
            <person name="Barrero R.A."/>
            <person name="Guerrero F.D."/>
            <person name="Moolhuijzen P."/>
            <person name="Goolsby J.A."/>
            <person name="Tidwell J."/>
            <person name="Bellgard S.E."/>
            <person name="Bellgard M.I."/>
        </authorList>
    </citation>
    <scope>NUCLEOTIDE SEQUENCE</scope>
    <source>
        <tissue evidence="1">Shoot tissue taken approximately 20 cm above the soil surface</tissue>
    </source>
</reference>
<accession>A0A0A9EKN4</accession>
<proteinExistence type="predicted"/>
<organism evidence="1">
    <name type="scientific">Arundo donax</name>
    <name type="common">Giant reed</name>
    <name type="synonym">Donax arundinaceus</name>
    <dbReference type="NCBI Taxonomy" id="35708"/>
    <lineage>
        <taxon>Eukaryota</taxon>
        <taxon>Viridiplantae</taxon>
        <taxon>Streptophyta</taxon>
        <taxon>Embryophyta</taxon>
        <taxon>Tracheophyta</taxon>
        <taxon>Spermatophyta</taxon>
        <taxon>Magnoliopsida</taxon>
        <taxon>Liliopsida</taxon>
        <taxon>Poales</taxon>
        <taxon>Poaceae</taxon>
        <taxon>PACMAD clade</taxon>
        <taxon>Arundinoideae</taxon>
        <taxon>Arundineae</taxon>
        <taxon>Arundo</taxon>
    </lineage>
</organism>
<name>A0A0A9EKN4_ARUDO</name>
<sequence length="87" mass="9979">MMRHLVFSLDSPTLPVGPPSHHPIHHSSHLFLLVTHEAEHLPLWKKTVVPTVLRPLPKQQHSQQKKHVLTIVRSKILQSQELLGFLV</sequence>
<dbReference type="EMBL" id="GBRH01196581">
    <property type="protein sequence ID" value="JAE01315.1"/>
    <property type="molecule type" value="Transcribed_RNA"/>
</dbReference>
<evidence type="ECO:0000313" key="1">
    <source>
        <dbReference type="EMBL" id="JAE01315.1"/>
    </source>
</evidence>